<dbReference type="RefSeq" id="WP_005345790.1">
    <property type="nucleotide sequence ID" value="NZ_APVG01000001.1"/>
</dbReference>
<dbReference type="PROSITE" id="PS00058">
    <property type="entry name" value="DNA_MISMATCH_REPAIR_1"/>
    <property type="match status" value="1"/>
</dbReference>
<dbReference type="InterPro" id="IPR013507">
    <property type="entry name" value="DNA_mismatch_S5_2-like"/>
</dbReference>
<evidence type="ECO:0000256" key="5">
    <source>
        <dbReference type="HAMAP-Rule" id="MF_00149"/>
    </source>
</evidence>
<comment type="function">
    <text evidence="5">This protein is involved in the repair of mismatches in DNA. It is required for dam-dependent methyl-directed DNA mismatch repair. May act as a 'molecular matchmaker', a protein that promotes the formation of a stable complex between two or more DNA-binding proteins in an ATP-dependent manner without itself being part of a final effector complex.</text>
</comment>
<dbReference type="PANTHER" id="PTHR10073">
    <property type="entry name" value="DNA MISMATCH REPAIR PROTEIN MLH, PMS, MUTL"/>
    <property type="match status" value="1"/>
</dbReference>
<evidence type="ECO:0000313" key="9">
    <source>
        <dbReference type="Proteomes" id="UP000023775"/>
    </source>
</evidence>
<dbReference type="Pfam" id="PF08676">
    <property type="entry name" value="MutL_C"/>
    <property type="match status" value="1"/>
</dbReference>
<dbReference type="SUPFAM" id="SSF118116">
    <property type="entry name" value="DNA mismatch repair protein MutL"/>
    <property type="match status" value="1"/>
</dbReference>
<dbReference type="CDD" id="cd16926">
    <property type="entry name" value="HATPase_MutL-MLH-PMS-like"/>
    <property type="match status" value="1"/>
</dbReference>
<dbReference type="SUPFAM" id="SSF55874">
    <property type="entry name" value="ATPase domain of HSP90 chaperone/DNA topoisomerase II/histidine kinase"/>
    <property type="match status" value="1"/>
</dbReference>
<keyword evidence="9" id="KW-1185">Reference proteome</keyword>
<dbReference type="GO" id="GO:0005524">
    <property type="term" value="F:ATP binding"/>
    <property type="evidence" value="ECO:0007669"/>
    <property type="project" value="InterPro"/>
</dbReference>
<proteinExistence type="inferred from homology"/>
<feature type="domain" description="MutL C-terminal dimerisation" evidence="6">
    <location>
        <begin position="430"/>
        <end position="571"/>
    </location>
</feature>
<feature type="domain" description="DNA mismatch repair protein S5" evidence="7">
    <location>
        <begin position="212"/>
        <end position="330"/>
    </location>
</feature>
<dbReference type="FunFam" id="3.30.230.10:FF:000013">
    <property type="entry name" value="DNA mismatch repair endonuclease MutL"/>
    <property type="match status" value="1"/>
</dbReference>
<evidence type="ECO:0000256" key="4">
    <source>
        <dbReference type="ARBA" id="ARBA00023204"/>
    </source>
</evidence>
<dbReference type="InterPro" id="IPR014790">
    <property type="entry name" value="MutL_C"/>
</dbReference>
<dbReference type="EMBL" id="APVG01000001">
    <property type="protein sequence ID" value="ENY73897.1"/>
    <property type="molecule type" value="Genomic_DNA"/>
</dbReference>
<dbReference type="GO" id="GO:0140664">
    <property type="term" value="F:ATP-dependent DNA damage sensor activity"/>
    <property type="evidence" value="ECO:0007669"/>
    <property type="project" value="InterPro"/>
</dbReference>
<dbReference type="GO" id="GO:0030983">
    <property type="term" value="F:mismatched DNA binding"/>
    <property type="evidence" value="ECO:0007669"/>
    <property type="project" value="InterPro"/>
</dbReference>
<dbReference type="Gene3D" id="3.30.1540.20">
    <property type="entry name" value="MutL, C-terminal domain, dimerisation subdomain"/>
    <property type="match status" value="1"/>
</dbReference>
<evidence type="ECO:0000256" key="3">
    <source>
        <dbReference type="ARBA" id="ARBA00022763"/>
    </source>
</evidence>
<dbReference type="SUPFAM" id="SSF54211">
    <property type="entry name" value="Ribosomal protein S5 domain 2-like"/>
    <property type="match status" value="1"/>
</dbReference>
<dbReference type="InterPro" id="IPR014721">
    <property type="entry name" value="Ribsml_uS5_D2-typ_fold_subgr"/>
</dbReference>
<organism evidence="8 9">
    <name type="scientific">Aeromonas diversa CDC 2478-85</name>
    <dbReference type="NCBI Taxonomy" id="1268237"/>
    <lineage>
        <taxon>Bacteria</taxon>
        <taxon>Pseudomonadati</taxon>
        <taxon>Pseudomonadota</taxon>
        <taxon>Gammaproteobacteria</taxon>
        <taxon>Aeromonadales</taxon>
        <taxon>Aeromonadaceae</taxon>
        <taxon>Aeromonas</taxon>
    </lineage>
</organism>
<dbReference type="InterPro" id="IPR042120">
    <property type="entry name" value="MutL_C_dimsub"/>
</dbReference>
<dbReference type="PANTHER" id="PTHR10073:SF12">
    <property type="entry name" value="DNA MISMATCH REPAIR PROTEIN MLH1"/>
    <property type="match status" value="1"/>
</dbReference>
<dbReference type="GO" id="GO:0006298">
    <property type="term" value="P:mismatch repair"/>
    <property type="evidence" value="ECO:0007669"/>
    <property type="project" value="UniProtKB-UniRule"/>
</dbReference>
<dbReference type="GO" id="GO:0016887">
    <property type="term" value="F:ATP hydrolysis activity"/>
    <property type="evidence" value="ECO:0007669"/>
    <property type="project" value="InterPro"/>
</dbReference>
<dbReference type="Gene3D" id="3.30.230.10">
    <property type="match status" value="1"/>
</dbReference>
<reference evidence="8 9" key="1">
    <citation type="journal article" date="2013" name="Genome Announc.">
        <title>Draft Genome Sequence of the Aeromonas diversa Type Strain.</title>
        <authorList>
            <person name="Farfan M."/>
            <person name="Spataro N."/>
            <person name="Sanglas A."/>
            <person name="Albarral V."/>
            <person name="Loren J.G."/>
            <person name="Bosch E."/>
            <person name="Fuste M.C."/>
        </authorList>
    </citation>
    <scope>NUCLEOTIDE SEQUENCE [LARGE SCALE GENOMIC DNA]</scope>
    <source>
        <strain evidence="8 9">2478-85</strain>
    </source>
</reference>
<dbReference type="OrthoDB" id="9763467at2"/>
<dbReference type="InterPro" id="IPR037198">
    <property type="entry name" value="MutL_C_sf"/>
</dbReference>
<dbReference type="SMART" id="SM00853">
    <property type="entry name" value="MutL_C"/>
    <property type="match status" value="1"/>
</dbReference>
<dbReference type="InterPro" id="IPR002099">
    <property type="entry name" value="MutL/Mlh/PMS"/>
</dbReference>
<evidence type="ECO:0000313" key="8">
    <source>
        <dbReference type="EMBL" id="ENY73897.1"/>
    </source>
</evidence>
<comment type="caution">
    <text evidence="8">The sequence shown here is derived from an EMBL/GenBank/DDBJ whole genome shotgun (WGS) entry which is preliminary data.</text>
</comment>
<dbReference type="Gene3D" id="3.30.1370.100">
    <property type="entry name" value="MutL, C-terminal domain, regulatory subdomain"/>
    <property type="match status" value="1"/>
</dbReference>
<comment type="similarity">
    <text evidence="1 5">Belongs to the DNA mismatch repair MutL/HexB family.</text>
</comment>
<dbReference type="InterPro" id="IPR014762">
    <property type="entry name" value="DNA_mismatch_repair_CS"/>
</dbReference>
<keyword evidence="3 5" id="KW-0227">DNA damage</keyword>
<dbReference type="FunFam" id="3.30.565.10:FF:000003">
    <property type="entry name" value="DNA mismatch repair endonuclease MutL"/>
    <property type="match status" value="1"/>
</dbReference>
<dbReference type="eggNOG" id="COG0323">
    <property type="taxonomic scope" value="Bacteria"/>
</dbReference>
<dbReference type="PATRIC" id="fig|1268237.3.peg.117"/>
<dbReference type="InterPro" id="IPR036890">
    <property type="entry name" value="HATPase_C_sf"/>
</dbReference>
<dbReference type="Pfam" id="PF13589">
    <property type="entry name" value="HATPase_c_3"/>
    <property type="match status" value="1"/>
</dbReference>
<dbReference type="NCBIfam" id="NF000948">
    <property type="entry name" value="PRK00095.1-1"/>
    <property type="match status" value="1"/>
</dbReference>
<dbReference type="Gene3D" id="3.30.565.10">
    <property type="entry name" value="Histidine kinase-like ATPase, C-terminal domain"/>
    <property type="match status" value="1"/>
</dbReference>
<dbReference type="InterPro" id="IPR020568">
    <property type="entry name" value="Ribosomal_Su5_D2-typ_SF"/>
</dbReference>
<keyword evidence="4 5" id="KW-0234">DNA repair</keyword>
<dbReference type="Pfam" id="PF01119">
    <property type="entry name" value="DNA_mis_repair"/>
    <property type="match status" value="1"/>
</dbReference>
<dbReference type="InterPro" id="IPR042121">
    <property type="entry name" value="MutL_C_regsub"/>
</dbReference>
<evidence type="ECO:0000256" key="2">
    <source>
        <dbReference type="ARBA" id="ARBA00021975"/>
    </source>
</evidence>
<dbReference type="NCBIfam" id="TIGR00585">
    <property type="entry name" value="mutl"/>
    <property type="match status" value="1"/>
</dbReference>
<gene>
    <name evidence="5 8" type="primary">mutL</name>
    <name evidence="8" type="ORF">G114_00595</name>
</gene>
<accession>N9VF52</accession>
<dbReference type="InterPro" id="IPR020667">
    <property type="entry name" value="DNA_mismatch_repair_MutL"/>
</dbReference>
<evidence type="ECO:0000259" key="7">
    <source>
        <dbReference type="SMART" id="SM01340"/>
    </source>
</evidence>
<dbReference type="AlphaFoldDB" id="N9VF52"/>
<dbReference type="CDD" id="cd03482">
    <property type="entry name" value="MutL_Trans_MutL"/>
    <property type="match status" value="1"/>
</dbReference>
<protein>
    <recommendedName>
        <fullName evidence="2 5">DNA mismatch repair protein MutL</fullName>
    </recommendedName>
</protein>
<evidence type="ECO:0000259" key="6">
    <source>
        <dbReference type="SMART" id="SM00853"/>
    </source>
</evidence>
<dbReference type="Proteomes" id="UP000023775">
    <property type="component" value="Unassembled WGS sequence"/>
</dbReference>
<dbReference type="SMART" id="SM01340">
    <property type="entry name" value="DNA_mis_repair"/>
    <property type="match status" value="1"/>
</dbReference>
<evidence type="ECO:0000256" key="1">
    <source>
        <dbReference type="ARBA" id="ARBA00006082"/>
    </source>
</evidence>
<name>N9VF52_9GAMM</name>
<dbReference type="HAMAP" id="MF_00149">
    <property type="entry name" value="DNA_mis_repair"/>
    <property type="match status" value="1"/>
</dbReference>
<sequence length="611" mass="67479">MPIRILPPILANQIAAGEVVERPSSVVKELVENSLDAGADRVEIDIEKGGAKLIRIRDNGCGVPQDELVLALSRHATSKVATLDDLEGIASLGFRGEALASISSVSRLTFTSRTASQTEAWQAEAEGREMQVVVRPAAHPVGTTVEVSDLFFNTPARRKFLRSEKTEFAHIDELIRRIALSRFDITLILRHNGKVVRQYKAAQAVQEQERRLAAVCGTPFMHHALAVESEHSDVRLRGWISTPQGARPQNDLQYTYVNGRMMRDKLINHAIRQAYDELLPPEHHAAYVLYIELDPRQVDVNVHPAKHEVRFHQARLVHDFIFQALYTALRQAADVEPPLAESQVELPSAPAPVYPGQAPKAEWYEAEHAYRPPAAVHESAGGFSAGRGGRELREGIDPRAVRGMQALMSTLPAAEPRPQPEAVVGAGARALSLVQGRYLLWEQEGRLGLLSLRCAEGVLLLAHLQEQWPQGLTTQPLLLPVSLKLPASLLEQSELRGEVLRRMGFESKGGGRDALILTRVPALLRSCDLARLFPELLQMLASLPEAIGESERDLLCRWLIEQGAGAAKVYDFTSASRLLQELASDYSDQLAGPPLTRLLPVTELIEEFERG</sequence>
<dbReference type="InterPro" id="IPR038973">
    <property type="entry name" value="MutL/Mlh/Pms-like"/>
</dbReference>
<dbReference type="GO" id="GO:0032300">
    <property type="term" value="C:mismatch repair complex"/>
    <property type="evidence" value="ECO:0007669"/>
    <property type="project" value="InterPro"/>
</dbReference>